<dbReference type="Proteomes" id="UP001059546">
    <property type="component" value="Chromosome IX"/>
</dbReference>
<protein>
    <submittedName>
        <fullName evidence="2">Nucleoporin Gle1</fullName>
    </submittedName>
</protein>
<dbReference type="Proteomes" id="UP001217963">
    <property type="component" value="Chromosome IX"/>
</dbReference>
<accession>A0A9Q9C4L4</accession>
<evidence type="ECO:0000313" key="5">
    <source>
        <dbReference type="Proteomes" id="UP001217963"/>
    </source>
</evidence>
<name>A0A9Q9C4L4_ENCHE</name>
<reference evidence="2" key="1">
    <citation type="submission" date="2021-05" db="EMBL/GenBank/DDBJ databases">
        <title>Encephalitozoon hellem ATCC 50604 Complete Genome.</title>
        <authorList>
            <person name="Mascarenhas dos Santos A.C."/>
            <person name="Julian A.T."/>
            <person name="Pombert J.-F."/>
        </authorList>
    </citation>
    <scope>NUCLEOTIDE SEQUENCE</scope>
    <source>
        <strain evidence="2">ATCC 50604</strain>
    </source>
</reference>
<feature type="region of interest" description="Disordered" evidence="1">
    <location>
        <begin position="64"/>
        <end position="94"/>
    </location>
</feature>
<evidence type="ECO:0000313" key="3">
    <source>
        <dbReference type="EMBL" id="WEL39537.1"/>
    </source>
</evidence>
<dbReference type="EMBL" id="CP075155">
    <property type="protein sequence ID" value="UTX44054.1"/>
    <property type="molecule type" value="Genomic_DNA"/>
</dbReference>
<keyword evidence="5" id="KW-1185">Reference proteome</keyword>
<reference evidence="3 5" key="2">
    <citation type="submission" date="2023-02" db="EMBL/GenBank/DDBJ databases">
        <title>Encephalitozoon hellem ATCC 50451 complete genome.</title>
        <authorList>
            <person name="Mascarenhas dos Santos A.C."/>
            <person name="Julian A.T."/>
            <person name="Pombert J.-F."/>
        </authorList>
    </citation>
    <scope>NUCLEOTIDE SEQUENCE [LARGE SCALE GENOMIC DNA]</scope>
    <source>
        <strain evidence="3 5">ATCC 50451</strain>
    </source>
</reference>
<organism evidence="2 4">
    <name type="scientific">Encephalitozoon hellem</name>
    <name type="common">Microsporidian parasite</name>
    <dbReference type="NCBI Taxonomy" id="27973"/>
    <lineage>
        <taxon>Eukaryota</taxon>
        <taxon>Fungi</taxon>
        <taxon>Fungi incertae sedis</taxon>
        <taxon>Microsporidia</taxon>
        <taxon>Unikaryonidae</taxon>
        <taxon>Encephalitozoon</taxon>
    </lineage>
</organism>
<dbReference type="OrthoDB" id="420884at2759"/>
<dbReference type="AlphaFoldDB" id="A0A9Q9C4L4"/>
<evidence type="ECO:0000256" key="1">
    <source>
        <dbReference type="SAM" id="MobiDB-lite"/>
    </source>
</evidence>
<dbReference type="EMBL" id="CP119070">
    <property type="protein sequence ID" value="WEL39537.1"/>
    <property type="molecule type" value="Genomic_DNA"/>
</dbReference>
<gene>
    <name evidence="2" type="ORF">GPU96_09g18350</name>
    <name evidence="3" type="ORF">PFJ87_09g01660</name>
</gene>
<proteinExistence type="predicted"/>
<sequence>MWDEKEIRNEWDKEAKHLNYGEIERKRKEKVDELAYRLLVEREKANKNIEEELQRLRDQEKDLTEARSISVDVEEMTEETHADDPDVSDFSTSGKELQNSINEAQPSCPTNIPFTEELVSRFILNNGYVSIEENIWKEKLVMPKAAQMQAKIQINKRLTQVSGKAGQVGKIFNVLREYSHSYVFLETFTLKIVEQGRLQVSSCPGSYREFSELFCMFYSPELMEYFRVILFTREASVNTIKGIYSIYFGVLEIQNNADEAWFFIASVLNSKQNKLSCYVVECFFSILGDLLFRECRRPFFKLMEYVKKYYFKEMNNEPCKTRIVSAFERYGMQCD</sequence>
<evidence type="ECO:0000313" key="4">
    <source>
        <dbReference type="Proteomes" id="UP001059546"/>
    </source>
</evidence>
<evidence type="ECO:0000313" key="2">
    <source>
        <dbReference type="EMBL" id="UTX44054.1"/>
    </source>
</evidence>